<dbReference type="AlphaFoldDB" id="A0A8J7B8K0"/>
<dbReference type="Proteomes" id="UP000654482">
    <property type="component" value="Unassembled WGS sequence"/>
</dbReference>
<comment type="caution">
    <text evidence="1">The sequence shown here is derived from an EMBL/GenBank/DDBJ whole genome shotgun (WGS) entry which is preliminary data.</text>
</comment>
<evidence type="ECO:0000313" key="2">
    <source>
        <dbReference type="Proteomes" id="UP000654482"/>
    </source>
</evidence>
<evidence type="ECO:0000313" key="1">
    <source>
        <dbReference type="EMBL" id="MBE9114628.1"/>
    </source>
</evidence>
<sequence>MTKQRIELEDGIVIEVGIPGAQITDSSGTPTTEARPDAAVSINLSLDDEGNLQVTASESGAGVNFEVKLDA</sequence>
<dbReference type="RefSeq" id="WP_194027716.1">
    <property type="nucleotide sequence ID" value="NZ_JADEWZ010000002.1"/>
</dbReference>
<accession>A0A8J7B8K0</accession>
<dbReference type="EMBL" id="JADEWZ010000002">
    <property type="protein sequence ID" value="MBE9114628.1"/>
    <property type="molecule type" value="Genomic_DNA"/>
</dbReference>
<keyword evidence="2" id="KW-1185">Reference proteome</keyword>
<reference evidence="1" key="1">
    <citation type="submission" date="2020-10" db="EMBL/GenBank/DDBJ databases">
        <authorList>
            <person name="Castelo-Branco R."/>
            <person name="Eusebio N."/>
            <person name="Adriana R."/>
            <person name="Vieira A."/>
            <person name="Brugerolle De Fraissinette N."/>
            <person name="Rezende De Castro R."/>
            <person name="Schneider M.P."/>
            <person name="Vasconcelos V."/>
            <person name="Leao P.N."/>
        </authorList>
    </citation>
    <scope>NUCLEOTIDE SEQUENCE</scope>
    <source>
        <strain evidence="1">LEGE 07157</strain>
    </source>
</reference>
<proteinExistence type="predicted"/>
<name>A0A8J7B8K0_9CYAN</name>
<protein>
    <submittedName>
        <fullName evidence="1">Uncharacterized protein</fullName>
    </submittedName>
</protein>
<organism evidence="1 2">
    <name type="scientific">Lusitaniella coriacea LEGE 07157</name>
    <dbReference type="NCBI Taxonomy" id="945747"/>
    <lineage>
        <taxon>Bacteria</taxon>
        <taxon>Bacillati</taxon>
        <taxon>Cyanobacteriota</taxon>
        <taxon>Cyanophyceae</taxon>
        <taxon>Spirulinales</taxon>
        <taxon>Lusitaniellaceae</taxon>
        <taxon>Lusitaniella</taxon>
    </lineage>
</organism>
<gene>
    <name evidence="1" type="ORF">IQ249_01840</name>
</gene>